<feature type="compositionally biased region" description="Polar residues" evidence="1">
    <location>
        <begin position="1"/>
        <end position="10"/>
    </location>
</feature>
<feature type="region of interest" description="Disordered" evidence="1">
    <location>
        <begin position="1"/>
        <end position="40"/>
    </location>
</feature>
<sequence length="40" mass="4586">MRKRSGISTKRNSERVLTTRKRRGGWQETGPVDERPGSNT</sequence>
<accession>A0A2H4ZGK3</accession>
<geneLocation type="plasmid" evidence="2">
    <name>p23141-2</name>
</geneLocation>
<proteinExistence type="predicted"/>
<name>A0A2H4ZGK3_RAOOR</name>
<protein>
    <submittedName>
        <fullName evidence="2">Uncharacterized protein</fullName>
    </submittedName>
</protein>
<reference evidence="2" key="1">
    <citation type="submission" date="2017-08" db="EMBL/GenBank/DDBJ databases">
        <title>Complete sequence of p23141-1.</title>
        <authorList>
            <person name="Feng J."/>
            <person name="Yin Z."/>
            <person name="Zeng L."/>
            <person name="Jiang X."/>
            <person name="Zhan Z."/>
            <person name="Luo W."/>
            <person name="Zhao Y."/>
            <person name="Zhou D."/>
        </authorList>
    </citation>
    <scope>NUCLEOTIDE SEQUENCE</scope>
    <source>
        <strain evidence="2">23141</strain>
        <plasmid evidence="2">p23141-2</plasmid>
    </source>
</reference>
<keyword evidence="2" id="KW-0614">Plasmid</keyword>
<dbReference type="EMBL" id="MF788070">
    <property type="protein sequence ID" value="AUF80359.1"/>
    <property type="molecule type" value="Genomic_DNA"/>
</dbReference>
<organism evidence="2">
    <name type="scientific">Raoultella ornithinolytica</name>
    <name type="common">Klebsiella ornithinolytica</name>
    <dbReference type="NCBI Taxonomy" id="54291"/>
    <lineage>
        <taxon>Bacteria</taxon>
        <taxon>Pseudomonadati</taxon>
        <taxon>Pseudomonadota</taxon>
        <taxon>Gammaproteobacteria</taxon>
        <taxon>Enterobacterales</taxon>
        <taxon>Enterobacteriaceae</taxon>
        <taxon>Klebsiella/Raoultella group</taxon>
        <taxon>Raoultella</taxon>
    </lineage>
</organism>
<dbReference type="AlphaFoldDB" id="A0A2H4ZGK3"/>
<evidence type="ECO:0000313" key="2">
    <source>
        <dbReference type="EMBL" id="AUF80359.1"/>
    </source>
</evidence>
<evidence type="ECO:0000256" key="1">
    <source>
        <dbReference type="SAM" id="MobiDB-lite"/>
    </source>
</evidence>